<dbReference type="Proteomes" id="UP000503339">
    <property type="component" value="Chromosome"/>
</dbReference>
<organism evidence="1 2">
    <name type="scientific">Mesorhizobium erdmanii</name>
    <dbReference type="NCBI Taxonomy" id="1777866"/>
    <lineage>
        <taxon>Bacteria</taxon>
        <taxon>Pseudomonadati</taxon>
        <taxon>Pseudomonadota</taxon>
        <taxon>Alphaproteobacteria</taxon>
        <taxon>Hyphomicrobiales</taxon>
        <taxon>Phyllobacteriaceae</taxon>
        <taxon>Mesorhizobium</taxon>
    </lineage>
</organism>
<dbReference type="EMBL" id="CP033361">
    <property type="protein sequence ID" value="QKC77895.1"/>
    <property type="molecule type" value="Genomic_DNA"/>
</dbReference>
<protein>
    <submittedName>
        <fullName evidence="1">Uncharacterized protein</fullName>
    </submittedName>
</protein>
<accession>A0A6M7ULF4</accession>
<evidence type="ECO:0000313" key="1">
    <source>
        <dbReference type="EMBL" id="QKC77895.1"/>
    </source>
</evidence>
<keyword evidence="2" id="KW-1185">Reference proteome</keyword>
<dbReference type="AlphaFoldDB" id="A0A6M7ULF4"/>
<sequence>MAELGHLENCSGRDEAMRVAIAQMCAGALFLEAHVGKQRANQIVVALWRGQMPGDPIPEHIKRDRQ</sequence>
<dbReference type="KEGG" id="merd:EB233_22320"/>
<name>A0A6M7ULF4_9HYPH</name>
<evidence type="ECO:0000313" key="2">
    <source>
        <dbReference type="Proteomes" id="UP000503339"/>
    </source>
</evidence>
<proteinExistence type="predicted"/>
<gene>
    <name evidence="1" type="ORF">EB233_22320</name>
</gene>
<reference evidence="1 2" key="1">
    <citation type="submission" date="2018-10" db="EMBL/GenBank/DDBJ databases">
        <authorList>
            <person name="Perry B.J."/>
            <person name="Sullivan J.T."/>
            <person name="Murphy R.J.T."/>
            <person name="Ramsay J.P."/>
            <person name="Ronson C.W."/>
        </authorList>
    </citation>
    <scope>NUCLEOTIDE SEQUENCE [LARGE SCALE GENOMIC DNA]</scope>
    <source>
        <strain evidence="1 2">NZP2014</strain>
    </source>
</reference>